<keyword evidence="1" id="KW-0472">Membrane</keyword>
<feature type="transmembrane region" description="Helical" evidence="1">
    <location>
        <begin position="49"/>
        <end position="72"/>
    </location>
</feature>
<evidence type="ECO:0000313" key="3">
    <source>
        <dbReference type="Proteomes" id="UP000007305"/>
    </source>
</evidence>
<keyword evidence="3" id="KW-1185">Reference proteome</keyword>
<proteinExistence type="predicted"/>
<reference evidence="2" key="2">
    <citation type="submission" date="2019-07" db="EMBL/GenBank/DDBJ databases">
        <authorList>
            <person name="Seetharam A."/>
            <person name="Woodhouse M."/>
            <person name="Cannon E."/>
        </authorList>
    </citation>
    <scope>NUCLEOTIDE SEQUENCE [LARGE SCALE GENOMIC DNA]</scope>
    <source>
        <strain evidence="2">cv. B73</strain>
    </source>
</reference>
<sequence length="171" mass="19052">MKTIRPYFAYHYQRIRYARVRKLTGHGAVRARDRSPDSMAPEVSELADVIFTAMLLLLNYGLAYGAAFWLFLNTWSDINHRSSSDGGGGYTLSTPPPPASAGQMVPRHLPCGNPSTLWQAEGHRRPVTRTRAVQKCFFHFSAESTKRLKTKANTGNCNGHHLLIEVPALSP</sequence>
<reference evidence="2" key="3">
    <citation type="submission" date="2021-05" db="UniProtKB">
        <authorList>
            <consortium name="EnsemblPlants"/>
        </authorList>
    </citation>
    <scope>IDENTIFICATION</scope>
    <source>
        <strain evidence="2">cv. B73</strain>
    </source>
</reference>
<name>A0A804PS14_MAIZE</name>
<accession>A0A804PS14</accession>
<organism evidence="2 3">
    <name type="scientific">Zea mays</name>
    <name type="common">Maize</name>
    <dbReference type="NCBI Taxonomy" id="4577"/>
    <lineage>
        <taxon>Eukaryota</taxon>
        <taxon>Viridiplantae</taxon>
        <taxon>Streptophyta</taxon>
        <taxon>Embryophyta</taxon>
        <taxon>Tracheophyta</taxon>
        <taxon>Spermatophyta</taxon>
        <taxon>Magnoliopsida</taxon>
        <taxon>Liliopsida</taxon>
        <taxon>Poales</taxon>
        <taxon>Poaceae</taxon>
        <taxon>PACMAD clade</taxon>
        <taxon>Panicoideae</taxon>
        <taxon>Andropogonodae</taxon>
        <taxon>Andropogoneae</taxon>
        <taxon>Tripsacinae</taxon>
        <taxon>Zea</taxon>
    </lineage>
</organism>
<dbReference type="EnsemblPlants" id="Zm00001eb260540_T001">
    <property type="protein sequence ID" value="Zm00001eb260540_P001"/>
    <property type="gene ID" value="Zm00001eb260540"/>
</dbReference>
<dbReference type="AlphaFoldDB" id="A0A804PS14"/>
<dbReference type="Gramene" id="Zm00001eb260540_T001">
    <property type="protein sequence ID" value="Zm00001eb260540_P001"/>
    <property type="gene ID" value="Zm00001eb260540"/>
</dbReference>
<keyword evidence="1" id="KW-0812">Transmembrane</keyword>
<protein>
    <submittedName>
        <fullName evidence="2">Uncharacterized protein</fullName>
    </submittedName>
</protein>
<dbReference type="InParanoid" id="A0A804PS14"/>
<evidence type="ECO:0000256" key="1">
    <source>
        <dbReference type="SAM" id="Phobius"/>
    </source>
</evidence>
<reference evidence="3" key="1">
    <citation type="journal article" date="2009" name="Science">
        <title>The B73 maize genome: complexity, diversity, and dynamics.</title>
        <authorList>
            <person name="Schnable P.S."/>
            <person name="Ware D."/>
            <person name="Fulton R.S."/>
            <person name="Stein J.C."/>
            <person name="Wei F."/>
            <person name="Pasternak S."/>
            <person name="Liang C."/>
            <person name="Zhang J."/>
            <person name="Fulton L."/>
            <person name="Graves T.A."/>
            <person name="Minx P."/>
            <person name="Reily A.D."/>
            <person name="Courtney L."/>
            <person name="Kruchowski S.S."/>
            <person name="Tomlinson C."/>
            <person name="Strong C."/>
            <person name="Delehaunty K."/>
            <person name="Fronick C."/>
            <person name="Courtney B."/>
            <person name="Rock S.M."/>
            <person name="Belter E."/>
            <person name="Du F."/>
            <person name="Kim K."/>
            <person name="Abbott R.M."/>
            <person name="Cotton M."/>
            <person name="Levy A."/>
            <person name="Marchetto P."/>
            <person name="Ochoa K."/>
            <person name="Jackson S.M."/>
            <person name="Gillam B."/>
            <person name="Chen W."/>
            <person name="Yan L."/>
            <person name="Higginbotham J."/>
            <person name="Cardenas M."/>
            <person name="Waligorski J."/>
            <person name="Applebaum E."/>
            <person name="Phelps L."/>
            <person name="Falcone J."/>
            <person name="Kanchi K."/>
            <person name="Thane T."/>
            <person name="Scimone A."/>
            <person name="Thane N."/>
            <person name="Henke J."/>
            <person name="Wang T."/>
            <person name="Ruppert J."/>
            <person name="Shah N."/>
            <person name="Rotter K."/>
            <person name="Hodges J."/>
            <person name="Ingenthron E."/>
            <person name="Cordes M."/>
            <person name="Kohlberg S."/>
            <person name="Sgro J."/>
            <person name="Delgado B."/>
            <person name="Mead K."/>
            <person name="Chinwalla A."/>
            <person name="Leonard S."/>
            <person name="Crouse K."/>
            <person name="Collura K."/>
            <person name="Kudrna D."/>
            <person name="Currie J."/>
            <person name="He R."/>
            <person name="Angelova A."/>
            <person name="Rajasekar S."/>
            <person name="Mueller T."/>
            <person name="Lomeli R."/>
            <person name="Scara G."/>
            <person name="Ko A."/>
            <person name="Delaney K."/>
            <person name="Wissotski M."/>
            <person name="Lopez G."/>
            <person name="Campos D."/>
            <person name="Braidotti M."/>
            <person name="Ashley E."/>
            <person name="Golser W."/>
            <person name="Kim H."/>
            <person name="Lee S."/>
            <person name="Lin J."/>
            <person name="Dujmic Z."/>
            <person name="Kim W."/>
            <person name="Talag J."/>
            <person name="Zuccolo A."/>
            <person name="Fan C."/>
            <person name="Sebastian A."/>
            <person name="Kramer M."/>
            <person name="Spiegel L."/>
            <person name="Nascimento L."/>
            <person name="Zutavern T."/>
            <person name="Miller B."/>
            <person name="Ambroise C."/>
            <person name="Muller S."/>
            <person name="Spooner W."/>
            <person name="Narechania A."/>
            <person name="Ren L."/>
            <person name="Wei S."/>
            <person name="Kumari S."/>
            <person name="Faga B."/>
            <person name="Levy M.J."/>
            <person name="McMahan L."/>
            <person name="Van Buren P."/>
            <person name="Vaughn M.W."/>
            <person name="Ying K."/>
            <person name="Yeh C.-T."/>
            <person name="Emrich S.J."/>
            <person name="Jia Y."/>
            <person name="Kalyanaraman A."/>
            <person name="Hsia A.-P."/>
            <person name="Barbazuk W.B."/>
            <person name="Baucom R.S."/>
            <person name="Brutnell T.P."/>
            <person name="Carpita N.C."/>
            <person name="Chaparro C."/>
            <person name="Chia J.-M."/>
            <person name="Deragon J.-M."/>
            <person name="Estill J.C."/>
            <person name="Fu Y."/>
            <person name="Jeddeloh J.A."/>
            <person name="Han Y."/>
            <person name="Lee H."/>
            <person name="Li P."/>
            <person name="Lisch D.R."/>
            <person name="Liu S."/>
            <person name="Liu Z."/>
            <person name="Nagel D.H."/>
            <person name="McCann M.C."/>
            <person name="SanMiguel P."/>
            <person name="Myers A.M."/>
            <person name="Nettleton D."/>
            <person name="Nguyen J."/>
            <person name="Penning B.W."/>
            <person name="Ponnala L."/>
            <person name="Schneider K.L."/>
            <person name="Schwartz D.C."/>
            <person name="Sharma A."/>
            <person name="Soderlund C."/>
            <person name="Springer N.M."/>
            <person name="Sun Q."/>
            <person name="Wang H."/>
            <person name="Waterman M."/>
            <person name="Westerman R."/>
            <person name="Wolfgruber T.K."/>
            <person name="Yang L."/>
            <person name="Yu Y."/>
            <person name="Zhang L."/>
            <person name="Zhou S."/>
            <person name="Zhu Q."/>
            <person name="Bennetzen J.L."/>
            <person name="Dawe R.K."/>
            <person name="Jiang J."/>
            <person name="Jiang N."/>
            <person name="Presting G.G."/>
            <person name="Wessler S.R."/>
            <person name="Aluru S."/>
            <person name="Martienssen R.A."/>
            <person name="Clifton S.W."/>
            <person name="McCombie W.R."/>
            <person name="Wing R.A."/>
            <person name="Wilson R.K."/>
        </authorList>
    </citation>
    <scope>NUCLEOTIDE SEQUENCE [LARGE SCALE GENOMIC DNA]</scope>
    <source>
        <strain evidence="3">cv. B73</strain>
    </source>
</reference>
<dbReference type="Proteomes" id="UP000007305">
    <property type="component" value="Chromosome 6"/>
</dbReference>
<evidence type="ECO:0000313" key="2">
    <source>
        <dbReference type="EnsemblPlants" id="Zm00001eb260540_P001"/>
    </source>
</evidence>
<keyword evidence="1" id="KW-1133">Transmembrane helix</keyword>